<dbReference type="Pfam" id="PF05569">
    <property type="entry name" value="Peptidase_M56"/>
    <property type="match status" value="1"/>
</dbReference>
<dbReference type="PANTHER" id="PTHR34978:SF3">
    <property type="entry name" value="SLR0241 PROTEIN"/>
    <property type="match status" value="1"/>
</dbReference>
<dbReference type="Gene3D" id="3.30.2010.10">
    <property type="entry name" value="Metalloproteases ('zincins'), catalytic domain"/>
    <property type="match status" value="1"/>
</dbReference>
<evidence type="ECO:0000256" key="1">
    <source>
        <dbReference type="SAM" id="Phobius"/>
    </source>
</evidence>
<evidence type="ECO:0000313" key="4">
    <source>
        <dbReference type="Proteomes" id="UP001238450"/>
    </source>
</evidence>
<organism evidence="3 4">
    <name type="scientific">Croceifilum oryzae</name>
    <dbReference type="NCBI Taxonomy" id="1553429"/>
    <lineage>
        <taxon>Bacteria</taxon>
        <taxon>Bacillati</taxon>
        <taxon>Bacillota</taxon>
        <taxon>Bacilli</taxon>
        <taxon>Bacillales</taxon>
        <taxon>Thermoactinomycetaceae</taxon>
        <taxon>Croceifilum</taxon>
    </lineage>
</organism>
<feature type="domain" description="Peptidase M56" evidence="2">
    <location>
        <begin position="17"/>
        <end position="335"/>
    </location>
</feature>
<feature type="transmembrane region" description="Helical" evidence="1">
    <location>
        <begin position="12"/>
        <end position="34"/>
    </location>
</feature>
<proteinExistence type="predicted"/>
<protein>
    <submittedName>
        <fullName evidence="3">Bla regulator protein BlaR1</fullName>
    </submittedName>
</protein>
<sequence length="522" mass="59435">MIVNTMYTYLQYFFNWVLDASIMASVLVVLVLLMKGLLRDKLTIRWQYLLWTIVMVRLLLPWAPESSYSIYNFLPSFQDVSSLFDRAVSSEEVATTDVSSSEKAVPLSKNAMSPVVGGQQQDSFNISNYIPSVPSDIPLLSIWLSGVVCLSALLFLIHKRINSNLKKQPLITDERAVQVFEQCKRDMSMMNQHIPLVHSNQIPGPAVFGFYRPRIILSDTHIRDLDDDELRYIFYHELSHIKRRDVGVNSLMNVFLILHWFNPILWYAYYRMREDQEIACDALALTFVGSEQKEGYGHTIIRLLENEMKSHSLSLSISARLVGKKSHIKRRITMIKKFNKKAYRLSILGVAAVAALSVGIFTNISNNDAQAKEGKQSVQSEKKQEMKMESAVFGSKYIEKEDWLSIYAKIGGVNPKTMDGEWSLDVIEEGTSRTVDKRRGFKGSDFNYFGAGFMAEGNHLKQGANYNYVVTFKGKVDGKQVSVKGTGKFKYVKFPKTVPNDKIVKSWQGHEMNFGPNFKIGE</sequence>
<dbReference type="InterPro" id="IPR008756">
    <property type="entry name" value="Peptidase_M56"/>
</dbReference>
<dbReference type="Proteomes" id="UP001238450">
    <property type="component" value="Unassembled WGS sequence"/>
</dbReference>
<name>A0AAJ1TN77_9BACL</name>
<dbReference type="InterPro" id="IPR052173">
    <property type="entry name" value="Beta-lactam_resp_regulator"/>
</dbReference>
<keyword evidence="1" id="KW-1133">Transmembrane helix</keyword>
<dbReference type="PANTHER" id="PTHR34978">
    <property type="entry name" value="POSSIBLE SENSOR-TRANSDUCER PROTEIN BLAR"/>
    <property type="match status" value="1"/>
</dbReference>
<keyword evidence="4" id="KW-1185">Reference proteome</keyword>
<keyword evidence="1" id="KW-0812">Transmembrane</keyword>
<gene>
    <name evidence="3" type="ORF">J2Z48_001819</name>
</gene>
<accession>A0AAJ1TN77</accession>
<dbReference type="CDD" id="cd07341">
    <property type="entry name" value="M56_BlaR1_MecR1_like"/>
    <property type="match status" value="1"/>
</dbReference>
<dbReference type="EMBL" id="JAUSUV010000007">
    <property type="protein sequence ID" value="MDQ0417646.1"/>
    <property type="molecule type" value="Genomic_DNA"/>
</dbReference>
<keyword evidence="1" id="KW-0472">Membrane</keyword>
<comment type="caution">
    <text evidence="3">The sequence shown here is derived from an EMBL/GenBank/DDBJ whole genome shotgun (WGS) entry which is preliminary data.</text>
</comment>
<evidence type="ECO:0000313" key="3">
    <source>
        <dbReference type="EMBL" id="MDQ0417646.1"/>
    </source>
</evidence>
<reference evidence="3 4" key="1">
    <citation type="submission" date="2023-07" db="EMBL/GenBank/DDBJ databases">
        <title>Genomic Encyclopedia of Type Strains, Phase IV (KMG-IV): sequencing the most valuable type-strain genomes for metagenomic binning, comparative biology and taxonomic classification.</title>
        <authorList>
            <person name="Goeker M."/>
        </authorList>
    </citation>
    <scope>NUCLEOTIDE SEQUENCE [LARGE SCALE GENOMIC DNA]</scope>
    <source>
        <strain evidence="3 4">DSM 46876</strain>
    </source>
</reference>
<feature type="transmembrane region" description="Helical" evidence="1">
    <location>
        <begin position="342"/>
        <end position="362"/>
    </location>
</feature>
<dbReference type="AlphaFoldDB" id="A0AAJ1TN77"/>
<feature type="transmembrane region" description="Helical" evidence="1">
    <location>
        <begin position="137"/>
        <end position="157"/>
    </location>
</feature>
<dbReference type="RefSeq" id="WP_307252792.1">
    <property type="nucleotide sequence ID" value="NZ_JAUSUV010000007.1"/>
</dbReference>
<evidence type="ECO:0000259" key="2">
    <source>
        <dbReference type="Pfam" id="PF05569"/>
    </source>
</evidence>